<dbReference type="Proteomes" id="UP001412239">
    <property type="component" value="Unassembled WGS sequence"/>
</dbReference>
<feature type="compositionally biased region" description="Acidic residues" evidence="8">
    <location>
        <begin position="708"/>
        <end position="727"/>
    </location>
</feature>
<evidence type="ECO:0000259" key="10">
    <source>
        <dbReference type="Pfam" id="PF16420"/>
    </source>
</evidence>
<keyword evidence="7" id="KW-0833">Ubl conjugation pathway</keyword>
<dbReference type="InterPro" id="IPR032197">
    <property type="entry name" value="Atg7_N"/>
</dbReference>
<dbReference type="PANTHER" id="PTHR10953">
    <property type="entry name" value="UBIQUITIN-ACTIVATING ENZYME E1"/>
    <property type="match status" value="1"/>
</dbReference>
<reference evidence="11" key="1">
    <citation type="submission" date="2015-10" db="EMBL/GenBank/DDBJ databases">
        <authorList>
            <person name="Regsiter A."/>
            <person name="william w."/>
        </authorList>
    </citation>
    <scope>NUCLEOTIDE SEQUENCE</scope>
    <source>
        <strain evidence="11">Montdore</strain>
    </source>
</reference>
<dbReference type="SUPFAM" id="SSF69572">
    <property type="entry name" value="Activating enzymes of the ubiquitin-like proteins"/>
    <property type="match status" value="1"/>
</dbReference>
<name>A0A292PYC9_9PEZI</name>
<dbReference type="Gene3D" id="3.40.50.720">
    <property type="entry name" value="NAD(P)-binding Rossmann-like Domain"/>
    <property type="match status" value="1"/>
</dbReference>
<keyword evidence="4 7" id="KW-0653">Protein transport</keyword>
<dbReference type="InterPro" id="IPR045886">
    <property type="entry name" value="ThiF/MoeB/HesA"/>
</dbReference>
<dbReference type="EMBL" id="LN891015">
    <property type="protein sequence ID" value="CUS11628.1"/>
    <property type="molecule type" value="Genomic_DNA"/>
</dbReference>
<dbReference type="GO" id="GO:0000407">
    <property type="term" value="C:phagophore assembly site"/>
    <property type="evidence" value="ECO:0007669"/>
    <property type="project" value="UniProtKB-SubCell"/>
</dbReference>
<dbReference type="GO" id="GO:0000045">
    <property type="term" value="P:autophagosome assembly"/>
    <property type="evidence" value="ECO:0007669"/>
    <property type="project" value="TreeGrafter"/>
</dbReference>
<keyword evidence="3 7" id="KW-0813">Transport</keyword>
<sequence>MKYAPFSSLIELPFYYSLASHKIDYDRLDESPRKVLGQYLPHDGGNMQLHGNALTSDEYGSCPFIREGLNLVNGLFRVPITACRAEGMIKNYNTIEDFRRVEKTVMIKRSAQTVYALAYRRLLGAFVIGGFVDSFQIWDAILDGSIYSCPSLLSSFLILSYADLKKYKFHHLFAFPAFATTLQWTCNTPIQRLDGHQTSSLVEAINTWRYSTDSRQHGFFLVKRDAGAWKIGSLGDFEHSFFDKDVDEEDRFVGFVDPSDYPDNPGWPLRNLLMLVRKRWGRRKVRVLCYRDTHQGRSEPKSLIMECELEAEEGLGELNLGGKLIASATGYGLTRVDEMPKVVGWEKNDDNKIVPKTANLSAQMDPKKQADINVDLNLKLMKWRVAPELDLDVIRNARCLLLGAGTLGAYVARNLLSWGVHKITFIDSGTVSFSNPVRQPLYTFQDCIGGKTMKAIRAAEALKEIYPGVDAQGFDMTVPMAAHPFSDAQEAGVKQDYLKLRRLFEEHDVIFLLMDTRESRWLPTVMGKSMKKPVMNAALGFDSYVVMRHGVKPSDDQKGGEELGCYYCSDVVAPGDSLADRTLDQQCTVTRPGVAPIASALLVETLVSVLQHPLGAAAPAPNNDKADRSPPNHPLGLIPHQMRGFLSSFQNIMVKGPAYDCCSACSPAIIKEYRDEGWEFVKKALNQKGYVEEISGLLEVQRGASDVEMSEWSESGDDGNDGNDGEM</sequence>
<dbReference type="GO" id="GO:0034727">
    <property type="term" value="P:piecemeal microautophagy of the nucleus"/>
    <property type="evidence" value="ECO:0007669"/>
    <property type="project" value="TreeGrafter"/>
</dbReference>
<feature type="active site" description="Glycyl thioester intermediate" evidence="6">
    <location>
        <position position="587"/>
    </location>
</feature>
<accession>A0A292PYC9</accession>
<dbReference type="NCBIfam" id="TIGR01381">
    <property type="entry name" value="E1_like_apg7"/>
    <property type="match status" value="1"/>
</dbReference>
<dbReference type="InterPro" id="IPR042523">
    <property type="entry name" value="Atg7_N_2"/>
</dbReference>
<feature type="region of interest" description="Disordered" evidence="8">
    <location>
        <begin position="702"/>
        <end position="727"/>
    </location>
</feature>
<dbReference type="GO" id="GO:0000422">
    <property type="term" value="P:autophagy of mitochondrion"/>
    <property type="evidence" value="ECO:0007669"/>
    <property type="project" value="TreeGrafter"/>
</dbReference>
<dbReference type="InterPro" id="IPR042522">
    <property type="entry name" value="Atg7_N_1"/>
</dbReference>
<comment type="similarity">
    <text evidence="1 7">Belongs to the ATG7 family.</text>
</comment>
<evidence type="ECO:0000256" key="2">
    <source>
        <dbReference type="ARBA" id="ARBA00017647"/>
    </source>
</evidence>
<evidence type="ECO:0000256" key="7">
    <source>
        <dbReference type="RuleBase" id="RU366022"/>
    </source>
</evidence>
<feature type="domain" description="Ubiquitin-like modifier-activating enzyme Atg7 N-terminal" evidence="10">
    <location>
        <begin position="1"/>
        <end position="364"/>
    </location>
</feature>
<dbReference type="Pfam" id="PF16420">
    <property type="entry name" value="ATG7_N"/>
    <property type="match status" value="1"/>
</dbReference>
<evidence type="ECO:0000256" key="4">
    <source>
        <dbReference type="ARBA" id="ARBA00022927"/>
    </source>
</evidence>
<gene>
    <name evidence="11" type="ORF">GSTUAT00004255001</name>
</gene>
<evidence type="ECO:0000256" key="3">
    <source>
        <dbReference type="ARBA" id="ARBA00022448"/>
    </source>
</evidence>
<organism evidence="11 12">
    <name type="scientific">Tuber aestivum</name>
    <name type="common">summer truffle</name>
    <dbReference type="NCBI Taxonomy" id="59557"/>
    <lineage>
        <taxon>Eukaryota</taxon>
        <taxon>Fungi</taxon>
        <taxon>Dikarya</taxon>
        <taxon>Ascomycota</taxon>
        <taxon>Pezizomycotina</taxon>
        <taxon>Pezizomycetes</taxon>
        <taxon>Pezizales</taxon>
        <taxon>Tuberaceae</taxon>
        <taxon>Tuber</taxon>
    </lineage>
</organism>
<feature type="domain" description="THIF-type NAD/FAD binding fold" evidence="9">
    <location>
        <begin position="381"/>
        <end position="615"/>
    </location>
</feature>
<dbReference type="Gene3D" id="3.40.140.70">
    <property type="entry name" value="Ubiquitin-like modifier-activating enzyme ATG7 N-terminal domain"/>
    <property type="match status" value="1"/>
</dbReference>
<dbReference type="GO" id="GO:0019778">
    <property type="term" value="F:Atg12 activating enzyme activity"/>
    <property type="evidence" value="ECO:0007669"/>
    <property type="project" value="TreeGrafter"/>
</dbReference>
<evidence type="ECO:0000256" key="5">
    <source>
        <dbReference type="ARBA" id="ARBA00023006"/>
    </source>
</evidence>
<comment type="subunit">
    <text evidence="7">Homodimer.</text>
</comment>
<evidence type="ECO:0000256" key="8">
    <source>
        <dbReference type="SAM" id="MobiDB-lite"/>
    </source>
</evidence>
<dbReference type="FunFam" id="3.40.50.720:FF:000243">
    <property type="entry name" value="Ubiquitin-like modifier-activating enzyme ATG7"/>
    <property type="match status" value="1"/>
</dbReference>
<keyword evidence="5 7" id="KW-0072">Autophagy</keyword>
<proteinExistence type="inferred from homology"/>
<evidence type="ECO:0000313" key="12">
    <source>
        <dbReference type="Proteomes" id="UP001412239"/>
    </source>
</evidence>
<comment type="subcellular location">
    <subcellularLocation>
        <location evidence="7">Cytoplasm</location>
    </subcellularLocation>
    <subcellularLocation>
        <location evidence="7">Preautophagosomal structure</location>
    </subcellularLocation>
</comment>
<keyword evidence="7" id="KW-0963">Cytoplasm</keyword>
<evidence type="ECO:0000313" key="11">
    <source>
        <dbReference type="EMBL" id="CUS11628.1"/>
    </source>
</evidence>
<evidence type="ECO:0000256" key="1">
    <source>
        <dbReference type="ARBA" id="ARBA00010931"/>
    </source>
</evidence>
<dbReference type="GO" id="GO:0015031">
    <property type="term" value="P:protein transport"/>
    <property type="evidence" value="ECO:0007669"/>
    <property type="project" value="UniProtKB-UniRule"/>
</dbReference>
<dbReference type="PANTHER" id="PTHR10953:SF3">
    <property type="entry name" value="UBIQUITIN-LIKE MODIFIER-ACTIVATING ENZYME ATG7"/>
    <property type="match status" value="1"/>
</dbReference>
<dbReference type="AlphaFoldDB" id="A0A292PYC9"/>
<dbReference type="GO" id="GO:0006995">
    <property type="term" value="P:cellular response to nitrogen starvation"/>
    <property type="evidence" value="ECO:0007669"/>
    <property type="project" value="TreeGrafter"/>
</dbReference>
<evidence type="ECO:0000256" key="6">
    <source>
        <dbReference type="PIRSR" id="PIRSR606285-1"/>
    </source>
</evidence>
<evidence type="ECO:0000259" key="9">
    <source>
        <dbReference type="Pfam" id="PF00899"/>
    </source>
</evidence>
<dbReference type="GO" id="GO:0019779">
    <property type="term" value="F:Atg8 activating enzyme activity"/>
    <property type="evidence" value="ECO:0007669"/>
    <property type="project" value="TreeGrafter"/>
</dbReference>
<comment type="function">
    <text evidence="7">E1-like activating enzyme involved in the 2 ubiquitin-like systems required for cytoplasm to vacuole transport (Cvt) and autophagy. Activates ATG12 for its conjugation with ATG5 and ATG8 for its conjugation with phosphatidylethanolamine. Both systems are needed for the ATG8 association to Cvt vesicles and autophagosomes membranes. Autophagy is essential for maintenance of amino acid levels and protein synthesis under nitrogen starvation. Required for selective autophagic degradation of the nucleus (nucleophagy) as well as for mitophagy which contributes to regulate mitochondrial quantity and quality by eliminating the mitochondria to a basal level to fulfill cellular energy requirements and preventing excess ROS production.</text>
</comment>
<keyword evidence="12" id="KW-1185">Reference proteome</keyword>
<dbReference type="InterPro" id="IPR006285">
    <property type="entry name" value="Atg7"/>
</dbReference>
<dbReference type="InterPro" id="IPR000594">
    <property type="entry name" value="ThiF_NAD_FAD-bd"/>
</dbReference>
<protein>
    <recommendedName>
        <fullName evidence="2 7">Ubiquitin-like modifier-activating enzyme ATG7</fullName>
    </recommendedName>
    <alternativeName>
        <fullName evidence="7">Autophagy-related protein 7</fullName>
    </alternativeName>
</protein>
<dbReference type="InterPro" id="IPR035985">
    <property type="entry name" value="Ubiquitin-activating_enz"/>
</dbReference>
<dbReference type="Pfam" id="PF00899">
    <property type="entry name" value="ThiF"/>
    <property type="match status" value="1"/>
</dbReference>
<dbReference type="Gene3D" id="3.40.140.100">
    <property type="entry name" value="Ubiquitin-like modifier-activating enzyme ATG7 C-terminal domain"/>
    <property type="match status" value="1"/>
</dbReference>
<dbReference type="GO" id="GO:0032446">
    <property type="term" value="P:protein modification by small protein conjugation"/>
    <property type="evidence" value="ECO:0007669"/>
    <property type="project" value="TreeGrafter"/>
</dbReference>
<dbReference type="CDD" id="cd01486">
    <property type="entry name" value="Apg7"/>
    <property type="match status" value="1"/>
</dbReference>